<dbReference type="Proteomes" id="UP000325811">
    <property type="component" value="Chromosome II"/>
</dbReference>
<evidence type="ECO:0000313" key="2">
    <source>
        <dbReference type="EMBL" id="VVD32089.1"/>
    </source>
</evidence>
<evidence type="ECO:0000313" key="3">
    <source>
        <dbReference type="Proteomes" id="UP000325811"/>
    </source>
</evidence>
<proteinExistence type="predicted"/>
<organism evidence="2 3">
    <name type="scientific">Paraburkholderia dioscoreae</name>
    <dbReference type="NCBI Taxonomy" id="2604047"/>
    <lineage>
        <taxon>Bacteria</taxon>
        <taxon>Pseudomonadati</taxon>
        <taxon>Pseudomonadota</taxon>
        <taxon>Betaproteobacteria</taxon>
        <taxon>Burkholderiales</taxon>
        <taxon>Burkholderiaceae</taxon>
        <taxon>Paraburkholderia</taxon>
    </lineage>
</organism>
<accession>A0A5Q4ZB78</accession>
<feature type="compositionally biased region" description="Low complexity" evidence="1">
    <location>
        <begin position="55"/>
        <end position="68"/>
    </location>
</feature>
<dbReference type="EMBL" id="LR699554">
    <property type="protein sequence ID" value="VVD32089.1"/>
    <property type="molecule type" value="Genomic_DNA"/>
</dbReference>
<evidence type="ECO:0000256" key="1">
    <source>
        <dbReference type="SAM" id="MobiDB-lite"/>
    </source>
</evidence>
<sequence>MLPCVTSATFAPSRRARASACITSKPVGPISTTGTETRVFRYAPFEPPAITTSGRPAPAASTSRTASSKPCATMRRSARSTYSPAISKNRSRRRLMLSAQMRGRWAVSKRGVLKAGRLAAGLEMSVYYARIHF</sequence>
<feature type="region of interest" description="Disordered" evidence="1">
    <location>
        <begin position="47"/>
        <end position="87"/>
    </location>
</feature>
<protein>
    <submittedName>
        <fullName evidence="2">Uncharacterized protein</fullName>
    </submittedName>
</protein>
<reference evidence="2 3" key="1">
    <citation type="submission" date="2019-08" db="EMBL/GenBank/DDBJ databases">
        <authorList>
            <person name="Herpell B J."/>
        </authorList>
    </citation>
    <scope>NUCLEOTIDE SEQUENCE [LARGE SCALE GENOMIC DNA]</scope>
    <source>
        <strain evidence="3">Msb3</strain>
    </source>
</reference>
<dbReference type="KEGG" id="pdio:PDMSB3_0791.1"/>
<dbReference type="AlphaFoldDB" id="A0A5Q4ZB78"/>
<gene>
    <name evidence="2" type="ORF">PDMSB3_0791</name>
</gene>
<keyword evidence="3" id="KW-1185">Reference proteome</keyword>
<name>A0A5Q4ZB78_9BURK</name>